<comment type="function">
    <text evidence="4">Component of the A-type ATP synthase that produces ATP from ADP in the presence of a proton gradient across the membrane.</text>
</comment>
<evidence type="ECO:0000313" key="6">
    <source>
        <dbReference type="EMBL" id="BAJ47298.1"/>
    </source>
</evidence>
<keyword evidence="3 4" id="KW-0406">Ion transport</keyword>
<comment type="subunit">
    <text evidence="4">Has multiple subunits with at least A(3), B(3), C, D, E, F, H, I and proteolipid K(x).</text>
</comment>
<keyword evidence="4" id="KW-0066">ATP synthesis</keyword>
<reference evidence="6 8" key="2">
    <citation type="journal article" date="2011" name="Nucleic Acids Res.">
        <title>Insights into the evolution of Archaea and eukaryotic protein modifier systems revealed by the genome of a novel archaeal group.</title>
        <authorList>
            <person name="Nunoura T."/>
            <person name="Takaki Y."/>
            <person name="Kakuta J."/>
            <person name="Nishi S."/>
            <person name="Sugahara J."/>
            <person name="Kazama H."/>
            <person name="Chee G."/>
            <person name="Hattori M."/>
            <person name="Kanai A."/>
            <person name="Atomi H."/>
            <person name="Takai K."/>
            <person name="Takami H."/>
        </authorList>
    </citation>
    <scope>NUCLEOTIDE SEQUENCE [LARGE SCALE GENOMIC DNA]</scope>
</reference>
<keyword evidence="4" id="KW-0375">Hydrogen ion transport</keyword>
<protein>
    <recommendedName>
        <fullName evidence="4">A-type ATP synthase subunit D</fullName>
    </recommendedName>
</protein>
<dbReference type="GO" id="GO:0042777">
    <property type="term" value="P:proton motive force-driven plasma membrane ATP synthesis"/>
    <property type="evidence" value="ECO:0007669"/>
    <property type="project" value="UniProtKB-UniRule"/>
</dbReference>
<comment type="similarity">
    <text evidence="1 4">Belongs to the V-ATPase D subunit family.</text>
</comment>
<dbReference type="GO" id="GO:0016787">
    <property type="term" value="F:hydrolase activity"/>
    <property type="evidence" value="ECO:0007669"/>
    <property type="project" value="UniProtKB-KW"/>
</dbReference>
<dbReference type="GO" id="GO:0046933">
    <property type="term" value="F:proton-transporting ATP synthase activity, rotational mechanism"/>
    <property type="evidence" value="ECO:0007669"/>
    <property type="project" value="UniProtKB-UniRule"/>
</dbReference>
<evidence type="ECO:0000256" key="2">
    <source>
        <dbReference type="ARBA" id="ARBA00022448"/>
    </source>
</evidence>
<keyword evidence="4" id="KW-0472">Membrane</keyword>
<accession>E6N4S9</accession>
<dbReference type="NCBIfam" id="TIGR00309">
    <property type="entry name" value="V_ATPase_subD"/>
    <property type="match status" value="1"/>
</dbReference>
<name>E6N4S9_CALS0</name>
<evidence type="ECO:0000256" key="3">
    <source>
        <dbReference type="ARBA" id="ARBA00023065"/>
    </source>
</evidence>
<dbReference type="EMBL" id="BA000048">
    <property type="protein sequence ID" value="BAJ50120.1"/>
    <property type="molecule type" value="Genomic_DNA"/>
</dbReference>
<evidence type="ECO:0000256" key="5">
    <source>
        <dbReference type="SAM" id="Coils"/>
    </source>
</evidence>
<dbReference type="KEGG" id="csu:CSUB_C0259"/>
<dbReference type="EMBL" id="AP011832">
    <property type="protein sequence ID" value="BAJ47298.1"/>
    <property type="molecule type" value="Genomic_DNA"/>
</dbReference>
<comment type="subcellular location">
    <subcellularLocation>
        <location evidence="4">Cell membrane</location>
        <topology evidence="4">Peripheral membrane protein</topology>
    </subcellularLocation>
</comment>
<dbReference type="Pfam" id="PF01813">
    <property type="entry name" value="ATP-synt_D"/>
    <property type="match status" value="1"/>
</dbReference>
<dbReference type="GO" id="GO:0046961">
    <property type="term" value="F:proton-transporting ATPase activity, rotational mechanism"/>
    <property type="evidence" value="ECO:0007669"/>
    <property type="project" value="InterPro"/>
</dbReference>
<proteinExistence type="inferred from homology"/>
<dbReference type="Proteomes" id="UP000008120">
    <property type="component" value="Chromosome"/>
</dbReference>
<keyword evidence="4" id="KW-1003">Cell membrane</keyword>
<dbReference type="PANTHER" id="PTHR11671">
    <property type="entry name" value="V-TYPE ATP SYNTHASE SUBUNIT D"/>
    <property type="match status" value="1"/>
</dbReference>
<evidence type="ECO:0000256" key="4">
    <source>
        <dbReference type="HAMAP-Rule" id="MF_00271"/>
    </source>
</evidence>
<evidence type="ECO:0000256" key="1">
    <source>
        <dbReference type="ARBA" id="ARBA00005850"/>
    </source>
</evidence>
<dbReference type="GO" id="GO:0005886">
    <property type="term" value="C:plasma membrane"/>
    <property type="evidence" value="ECO:0007669"/>
    <property type="project" value="UniProtKB-SubCell"/>
</dbReference>
<dbReference type="AlphaFoldDB" id="E6N4S9"/>
<keyword evidence="2 4" id="KW-0813">Transport</keyword>
<feature type="coiled-coil region" evidence="5">
    <location>
        <begin position="153"/>
        <end position="180"/>
    </location>
</feature>
<sequence>MGFGASLLSVSFGGKFLPTKLELIRARRSLQVAKSIYRILEDKRDVLVRRLNDLVEVAEAEREKMEQPLRQAYMSLFKAYAEMGSVKVEAIAATTPPSIEVKVSEKTILGIRIPTLEIASTKIPLNYGLLDTASSFDEAVRNFREIIATLCRVAEIENTIFRLAEELKKTQRLLNALEHLIIPRYQEAIKFISASLEEREREDFVKLKHVKRILERRKEVETLGGTG</sequence>
<evidence type="ECO:0000313" key="7">
    <source>
        <dbReference type="EMBL" id="BAJ50120.1"/>
    </source>
</evidence>
<keyword evidence="6" id="KW-0378">Hydrolase</keyword>
<dbReference type="HAMAP" id="MF_00271">
    <property type="entry name" value="ATP_synth_D_arch"/>
    <property type="match status" value="1"/>
</dbReference>
<organism evidence="6 8">
    <name type="scientific">Caldiarchaeum subterraneum</name>
    <dbReference type="NCBI Taxonomy" id="311458"/>
    <lineage>
        <taxon>Archaea</taxon>
        <taxon>Nitrososphaerota</taxon>
        <taxon>Candidatus Caldarchaeales</taxon>
        <taxon>Candidatus Caldarchaeaceae</taxon>
        <taxon>Candidatus Caldarchaeum</taxon>
    </lineage>
</organism>
<keyword evidence="5" id="KW-0175">Coiled coil</keyword>
<evidence type="ECO:0000313" key="8">
    <source>
        <dbReference type="Proteomes" id="UP000008120"/>
    </source>
</evidence>
<dbReference type="Gene3D" id="1.10.287.3240">
    <property type="match status" value="1"/>
</dbReference>
<dbReference type="GO" id="GO:0005524">
    <property type="term" value="F:ATP binding"/>
    <property type="evidence" value="ECO:0007669"/>
    <property type="project" value="UniProtKB-UniRule"/>
</dbReference>
<dbReference type="InterPro" id="IPR002699">
    <property type="entry name" value="V_ATPase_D"/>
</dbReference>
<gene>
    <name evidence="4" type="primary">atpD</name>
    <name evidence="7" type="ORF">CSUB_C0259</name>
    <name evidence="6" type="ORF">HGMM_F51A09C31</name>
</gene>
<reference evidence="6 8" key="1">
    <citation type="journal article" date="2005" name="Environ. Microbiol.">
        <title>Genetic and functional properties of uncultivated thermophilic crenarchaeotes from a subsurface gold mine as revealed by analysis of genome fragments.</title>
        <authorList>
            <person name="Nunoura T."/>
            <person name="Hirayama H."/>
            <person name="Takami H."/>
            <person name="Oida H."/>
            <person name="Nishi S."/>
            <person name="Shimamura S."/>
            <person name="Suzuki Y."/>
            <person name="Inagaki F."/>
            <person name="Takai K."/>
            <person name="Nealson K.H."/>
            <person name="Horikoshi K."/>
        </authorList>
    </citation>
    <scope>NUCLEOTIDE SEQUENCE [LARGE SCALE GENOMIC DNA]</scope>
</reference>
<dbReference type="STRING" id="311458.CSUB_C0259"/>